<reference evidence="1" key="1">
    <citation type="submission" date="2022-05" db="EMBL/GenBank/DDBJ databases">
        <title>Draft genome sequence of Clostridium tertium strain CP3 isolated from Peru.</title>
        <authorList>
            <person name="Hurtado R."/>
            <person name="Lima L."/>
            <person name="Sousa T."/>
            <person name="Jaiswal A.K."/>
            <person name="Tiwari S."/>
            <person name="Maturrano L."/>
            <person name="Brenig B."/>
            <person name="Azevedo V."/>
        </authorList>
    </citation>
    <scope>NUCLEOTIDE SEQUENCE</scope>
    <source>
        <strain evidence="1">CP3</strain>
    </source>
</reference>
<dbReference type="GO" id="GO:0030246">
    <property type="term" value="F:carbohydrate binding"/>
    <property type="evidence" value="ECO:0007669"/>
    <property type="project" value="InterPro"/>
</dbReference>
<keyword evidence="2" id="KW-1185">Reference proteome</keyword>
<accession>A0A9X3XQU8</accession>
<dbReference type="InterPro" id="IPR037481">
    <property type="entry name" value="LacX"/>
</dbReference>
<proteinExistence type="predicted"/>
<gene>
    <name evidence="1" type="ORF">NE398_15570</name>
</gene>
<dbReference type="InterPro" id="IPR011013">
    <property type="entry name" value="Gal_mutarotase_sf_dom"/>
</dbReference>
<dbReference type="RefSeq" id="WP_035284809.1">
    <property type="nucleotide sequence ID" value="NZ_CABKOG010000002.1"/>
</dbReference>
<dbReference type="SUPFAM" id="SSF74650">
    <property type="entry name" value="Galactose mutarotase-like"/>
    <property type="match status" value="1"/>
</dbReference>
<dbReference type="CDD" id="cd09024">
    <property type="entry name" value="Aldose_epim_lacX"/>
    <property type="match status" value="1"/>
</dbReference>
<dbReference type="GO" id="GO:0005975">
    <property type="term" value="P:carbohydrate metabolic process"/>
    <property type="evidence" value="ECO:0007669"/>
    <property type="project" value="InterPro"/>
</dbReference>
<evidence type="ECO:0000313" key="2">
    <source>
        <dbReference type="Proteomes" id="UP001141183"/>
    </source>
</evidence>
<dbReference type="GO" id="GO:0016853">
    <property type="term" value="F:isomerase activity"/>
    <property type="evidence" value="ECO:0007669"/>
    <property type="project" value="InterPro"/>
</dbReference>
<protein>
    <submittedName>
        <fullName evidence="1">Aldose 1-epimerase family protein</fullName>
    </submittedName>
</protein>
<dbReference type="Proteomes" id="UP001141183">
    <property type="component" value="Unassembled WGS sequence"/>
</dbReference>
<organism evidence="1 2">
    <name type="scientific">Clostridium tertium</name>
    <dbReference type="NCBI Taxonomy" id="1559"/>
    <lineage>
        <taxon>Bacteria</taxon>
        <taxon>Bacillati</taxon>
        <taxon>Bacillota</taxon>
        <taxon>Clostridia</taxon>
        <taxon>Eubacteriales</taxon>
        <taxon>Clostridiaceae</taxon>
        <taxon>Clostridium</taxon>
    </lineage>
</organism>
<dbReference type="InterPro" id="IPR014718">
    <property type="entry name" value="GH-type_carb-bd"/>
</dbReference>
<comment type="caution">
    <text evidence="1">The sequence shown here is derived from an EMBL/GenBank/DDBJ whole genome shotgun (WGS) entry which is preliminary data.</text>
</comment>
<dbReference type="Pfam" id="PF01263">
    <property type="entry name" value="Aldose_epim"/>
    <property type="match status" value="1"/>
</dbReference>
<dbReference type="Gene3D" id="2.70.98.10">
    <property type="match status" value="1"/>
</dbReference>
<sequence length="292" mass="33955">MKYFLENENIKISTDTFGGELNNLFSKKNSIEYLWNGNEAYWKYHSPILFPIVGKVKDGKYIVDNKEYELPQHGLARTREFNMIEKDDNHIVFELLWSEDILKVYPYKFSLKLSYELLDNGVKVGYNVTNLDDKDIYFSIGGHPAFMCPLMDGEKFEDYYFELNKKETSDLMELNSNLGYFTGTKKPFFNNENIINLSLDLFKDDAIVFGDLESNIISLKSKNHNKSLSMDFSGFPYLAIWTKPTGAPFVCIEPWYGHADFYNFNGEFKDKEGIQKLSVGESFKASYDLYID</sequence>
<dbReference type="AlphaFoldDB" id="A0A9X3XQU8"/>
<name>A0A9X3XQU8_9CLOT</name>
<dbReference type="InterPro" id="IPR008183">
    <property type="entry name" value="Aldose_1/G6P_1-epimerase"/>
</dbReference>
<dbReference type="EMBL" id="JAMRYU010000016">
    <property type="protein sequence ID" value="MDC4241557.1"/>
    <property type="molecule type" value="Genomic_DNA"/>
</dbReference>
<evidence type="ECO:0000313" key="1">
    <source>
        <dbReference type="EMBL" id="MDC4241557.1"/>
    </source>
</evidence>